<dbReference type="InterPro" id="IPR002884">
    <property type="entry name" value="P_dom"/>
</dbReference>
<dbReference type="AlphaFoldDB" id="A0A842IUE7"/>
<reference evidence="6" key="1">
    <citation type="submission" date="2020-08" db="EMBL/GenBank/DDBJ databases">
        <title>Winogradskyella ouciana sp. nov., isolated from the hadal seawater of the Mariana Trench.</title>
        <authorList>
            <person name="He X."/>
        </authorList>
    </citation>
    <scope>NUCLEOTIDE SEQUENCE [LARGE SCALE GENOMIC DNA]</scope>
    <source>
        <strain evidence="6">KCTC 52348</strain>
    </source>
</reference>
<keyword evidence="1" id="KW-0645">Protease</keyword>
<feature type="non-terminal residue" evidence="6">
    <location>
        <position position="1160"/>
    </location>
</feature>
<feature type="chain" id="PRO_5032846834" evidence="3">
    <location>
        <begin position="19"/>
        <end position="1160"/>
    </location>
</feature>
<organism evidence="6 7">
    <name type="scientific">Winogradskyella flava</name>
    <dbReference type="NCBI Taxonomy" id="1884876"/>
    <lineage>
        <taxon>Bacteria</taxon>
        <taxon>Pseudomonadati</taxon>
        <taxon>Bacteroidota</taxon>
        <taxon>Flavobacteriia</taxon>
        <taxon>Flavobacteriales</taxon>
        <taxon>Flavobacteriaceae</taxon>
        <taxon>Winogradskyella</taxon>
    </lineage>
</organism>
<dbReference type="RefSeq" id="WP_185790395.1">
    <property type="nucleotide sequence ID" value="NZ_JACLCP010000006.1"/>
</dbReference>
<sequence length="1160" mass="120586">MKKLLALIVFFITSISFSQDINMQNGTFDRCSGIFYDSGGEFGNYGSDEDLVITLCPETAGFMVQLNFNAFATQLNVDTMTIYNGQDTAAPELGTYNGVASPGFVTATPNINPSGCLTIAFSSDGVASNSGWAAEISCLEPCQDITAQIDSTVPVVDTDGAIKVCPGDDITFTGGGTFSNDPTGATYEWDFGDMNTANGQTVTHSYNTPGVYLVNLVVRDDNFSDDPNGCPSNNSIDQIVQVATEPDFSASQAANAVLCYGESTTITGAATPVEFIFDCSPATGNQTALPDGNGVSYTSGTIVENCYDDAEVVVDGSQIAEVCLNIEHSYSGDLDIYLESPNGVQVQLFAQAGGGTYFGGADNNDNGVPGVGADYCFSTTATTLLQNANTINAGTNPPNASWEPGTYLPIGNFDDFIGSPINGDWTIIITDNIPVDDGTIFYWSLDFDPSLQPPLLSFTPNITSEGWDADPTITNTSGNVITVTPPDAGQYCYTYRATDDYGCEYTEQVCIDVLPELIAAAPNNLVICDPGAAPYIFDLELNTPVVTASASNAGDLVVTYHISQTDAENDAGAISGTNNYSGTDGETIFVRVEYLTSGCNEVFPFTLNLSGQPVLNPVSALELCDDSSNDGFEEFNLNAQTAGILGGQDASSFEVTYHLSFADADADVAALPLNYTNTANPQPIFVRIETIGDSSCYNASSNPLFNLVVIPREDATFNVTPTCDGATVNTPLATPGGVFEFTGFPGPGVSIDPTTGEVTGATSGLPYEVRYTTSGVCPSVFTLTFNVLTEDNATFNVTPTCDGGTASITGDSGGIFSFNPVPTDTAVIDSSTGDVTNATPGTSYTIEYMTSGACPASSTQVLTVLNLDDPSFSLTATCDGATATIAGDTGGTFAFNPAPTDAAVIDVNTGTITSGTSGATYSVEYTTANSCPQSSIEAVTVLDSDDASFTVAPTCDGGVVTITGTVGGIFDFDTVPTDTAVIDSNTGEVTNASSGATYSISYTTLGVCPDTEVVTFNALPIDDASFIVNPTCDGGETTITGITGGTFSFDVVPTDLAVIDTNTGNVTNGTPGETYTIEYVTFGACPNSSIVVFTANPLPSLVVPTALEVCDDGVPDGLTEIDLSIKNEEISGNNPLYSVSYYLTPGDADTATDPLPTLYT</sequence>
<protein>
    <submittedName>
        <fullName evidence="6">PKD domain-containing protein</fullName>
    </submittedName>
</protein>
<accession>A0A842IUE7</accession>
<evidence type="ECO:0000259" key="4">
    <source>
        <dbReference type="PROSITE" id="PS50093"/>
    </source>
</evidence>
<dbReference type="SUPFAM" id="SSF49854">
    <property type="entry name" value="Spermadhesin, CUB domain"/>
    <property type="match status" value="1"/>
</dbReference>
<evidence type="ECO:0000313" key="6">
    <source>
        <dbReference type="EMBL" id="MBC2846690.1"/>
    </source>
</evidence>
<evidence type="ECO:0000313" key="7">
    <source>
        <dbReference type="Proteomes" id="UP000533900"/>
    </source>
</evidence>
<dbReference type="Gene3D" id="2.60.120.290">
    <property type="entry name" value="Spermadhesin, CUB domain"/>
    <property type="match status" value="1"/>
</dbReference>
<evidence type="ECO:0000256" key="1">
    <source>
        <dbReference type="ARBA" id="ARBA00022670"/>
    </source>
</evidence>
<dbReference type="InterPro" id="IPR035986">
    <property type="entry name" value="PKD_dom_sf"/>
</dbReference>
<dbReference type="InterPro" id="IPR013783">
    <property type="entry name" value="Ig-like_fold"/>
</dbReference>
<comment type="caution">
    <text evidence="6">The sequence shown here is derived from an EMBL/GenBank/DDBJ whole genome shotgun (WGS) entry which is preliminary data.</text>
</comment>
<keyword evidence="7" id="KW-1185">Reference proteome</keyword>
<evidence type="ECO:0000256" key="3">
    <source>
        <dbReference type="SAM" id="SignalP"/>
    </source>
</evidence>
<feature type="signal peptide" evidence="3">
    <location>
        <begin position="1"/>
        <end position="18"/>
    </location>
</feature>
<dbReference type="Proteomes" id="UP000533900">
    <property type="component" value="Unassembled WGS sequence"/>
</dbReference>
<gene>
    <name evidence="6" type="ORF">H7F21_16405</name>
</gene>
<feature type="domain" description="PKD" evidence="4">
    <location>
        <begin position="179"/>
        <end position="220"/>
    </location>
</feature>
<keyword evidence="3" id="KW-0732">Signal</keyword>
<dbReference type="GO" id="GO:0006508">
    <property type="term" value="P:proteolysis"/>
    <property type="evidence" value="ECO:0007669"/>
    <property type="project" value="UniProtKB-KW"/>
</dbReference>
<dbReference type="InterPro" id="IPR008979">
    <property type="entry name" value="Galactose-bd-like_sf"/>
</dbReference>
<dbReference type="Gene3D" id="2.60.40.10">
    <property type="entry name" value="Immunoglobulins"/>
    <property type="match status" value="1"/>
</dbReference>
<dbReference type="GO" id="GO:0004252">
    <property type="term" value="F:serine-type endopeptidase activity"/>
    <property type="evidence" value="ECO:0007669"/>
    <property type="project" value="InterPro"/>
</dbReference>
<dbReference type="InterPro" id="IPR035914">
    <property type="entry name" value="Sperma_CUB_dom_sf"/>
</dbReference>
<dbReference type="PROSITE" id="PS50093">
    <property type="entry name" value="PKD"/>
    <property type="match status" value="1"/>
</dbReference>
<feature type="domain" description="P/Homo B" evidence="5">
    <location>
        <begin position="267"/>
        <end position="454"/>
    </location>
</feature>
<dbReference type="PROSITE" id="PS51829">
    <property type="entry name" value="P_HOMO_B"/>
    <property type="match status" value="1"/>
</dbReference>
<keyword evidence="2" id="KW-0378">Hydrolase</keyword>
<dbReference type="Gene3D" id="2.60.120.260">
    <property type="entry name" value="Galactose-binding domain-like"/>
    <property type="match status" value="1"/>
</dbReference>
<dbReference type="Pfam" id="PF18911">
    <property type="entry name" value="PKD_4"/>
    <property type="match status" value="1"/>
</dbReference>
<evidence type="ECO:0000259" key="5">
    <source>
        <dbReference type="PROSITE" id="PS51829"/>
    </source>
</evidence>
<evidence type="ECO:0000256" key="2">
    <source>
        <dbReference type="ARBA" id="ARBA00022801"/>
    </source>
</evidence>
<dbReference type="Pfam" id="PF01483">
    <property type="entry name" value="P_proprotein"/>
    <property type="match status" value="1"/>
</dbReference>
<name>A0A842IUE7_9FLAO</name>
<dbReference type="CDD" id="cd00146">
    <property type="entry name" value="PKD"/>
    <property type="match status" value="1"/>
</dbReference>
<dbReference type="InterPro" id="IPR000601">
    <property type="entry name" value="PKD_dom"/>
</dbReference>
<dbReference type="InterPro" id="IPR022409">
    <property type="entry name" value="PKD/Chitinase_dom"/>
</dbReference>
<dbReference type="EMBL" id="JACLCP010000006">
    <property type="protein sequence ID" value="MBC2846690.1"/>
    <property type="molecule type" value="Genomic_DNA"/>
</dbReference>
<dbReference type="SUPFAM" id="SSF49785">
    <property type="entry name" value="Galactose-binding domain-like"/>
    <property type="match status" value="1"/>
</dbReference>
<dbReference type="SUPFAM" id="SSF49299">
    <property type="entry name" value="PKD domain"/>
    <property type="match status" value="1"/>
</dbReference>
<dbReference type="SMART" id="SM00089">
    <property type="entry name" value="PKD"/>
    <property type="match status" value="1"/>
</dbReference>
<proteinExistence type="predicted"/>